<accession>G7LCU2</accession>
<organism evidence="2 4">
    <name type="scientific">Medicago truncatula</name>
    <name type="common">Barrel medic</name>
    <name type="synonym">Medicago tribuloides</name>
    <dbReference type="NCBI Taxonomy" id="3880"/>
    <lineage>
        <taxon>Eukaryota</taxon>
        <taxon>Viridiplantae</taxon>
        <taxon>Streptophyta</taxon>
        <taxon>Embryophyta</taxon>
        <taxon>Tracheophyta</taxon>
        <taxon>Spermatophyta</taxon>
        <taxon>Magnoliopsida</taxon>
        <taxon>eudicotyledons</taxon>
        <taxon>Gunneridae</taxon>
        <taxon>Pentapetalae</taxon>
        <taxon>rosids</taxon>
        <taxon>fabids</taxon>
        <taxon>Fabales</taxon>
        <taxon>Fabaceae</taxon>
        <taxon>Papilionoideae</taxon>
        <taxon>50 kb inversion clade</taxon>
        <taxon>NPAAA clade</taxon>
        <taxon>Hologalegina</taxon>
        <taxon>IRL clade</taxon>
        <taxon>Trifolieae</taxon>
        <taxon>Medicago</taxon>
    </lineage>
</organism>
<dbReference type="HOGENOM" id="CLU_1477287_0_0_1"/>
<gene>
    <name evidence="2" type="ordered locus">MTR_8g059570</name>
</gene>
<feature type="coiled-coil region" evidence="1">
    <location>
        <begin position="128"/>
        <end position="162"/>
    </location>
</feature>
<protein>
    <submittedName>
        <fullName evidence="2 3">Uncharacterized protein</fullName>
    </submittedName>
</protein>
<proteinExistence type="predicted"/>
<dbReference type="AlphaFoldDB" id="G7LCU2"/>
<name>G7LCU2_MEDTR</name>
<dbReference type="PANTHER" id="PTHR43939:SF50">
    <property type="entry name" value="NUCLEOPORIN"/>
    <property type="match status" value="1"/>
</dbReference>
<evidence type="ECO:0000313" key="2">
    <source>
        <dbReference type="EMBL" id="AET02967.2"/>
    </source>
</evidence>
<dbReference type="Proteomes" id="UP000002051">
    <property type="component" value="Chromosome 8"/>
</dbReference>
<dbReference type="PaxDb" id="3880-AES75662"/>
<reference evidence="2 4" key="1">
    <citation type="journal article" date="2011" name="Nature">
        <title>The Medicago genome provides insight into the evolution of rhizobial symbioses.</title>
        <authorList>
            <person name="Young N.D."/>
            <person name="Debelle F."/>
            <person name="Oldroyd G.E."/>
            <person name="Geurts R."/>
            <person name="Cannon S.B."/>
            <person name="Udvardi M.K."/>
            <person name="Benedito V.A."/>
            <person name="Mayer K.F."/>
            <person name="Gouzy J."/>
            <person name="Schoof H."/>
            <person name="Van de Peer Y."/>
            <person name="Proost S."/>
            <person name="Cook D.R."/>
            <person name="Meyers B.C."/>
            <person name="Spannagl M."/>
            <person name="Cheung F."/>
            <person name="De Mita S."/>
            <person name="Krishnakumar V."/>
            <person name="Gundlach H."/>
            <person name="Zhou S."/>
            <person name="Mudge J."/>
            <person name="Bharti A.K."/>
            <person name="Murray J.D."/>
            <person name="Naoumkina M.A."/>
            <person name="Rosen B."/>
            <person name="Silverstein K.A."/>
            <person name="Tang H."/>
            <person name="Rombauts S."/>
            <person name="Zhao P.X."/>
            <person name="Zhou P."/>
            <person name="Barbe V."/>
            <person name="Bardou P."/>
            <person name="Bechner M."/>
            <person name="Bellec A."/>
            <person name="Berger A."/>
            <person name="Berges H."/>
            <person name="Bidwell S."/>
            <person name="Bisseling T."/>
            <person name="Choisne N."/>
            <person name="Couloux A."/>
            <person name="Denny R."/>
            <person name="Deshpande S."/>
            <person name="Dai X."/>
            <person name="Doyle J.J."/>
            <person name="Dudez A.M."/>
            <person name="Farmer A.D."/>
            <person name="Fouteau S."/>
            <person name="Franken C."/>
            <person name="Gibelin C."/>
            <person name="Gish J."/>
            <person name="Goldstein S."/>
            <person name="Gonzalez A.J."/>
            <person name="Green P.J."/>
            <person name="Hallab A."/>
            <person name="Hartog M."/>
            <person name="Hua A."/>
            <person name="Humphray S.J."/>
            <person name="Jeong D.H."/>
            <person name="Jing Y."/>
            <person name="Jocker A."/>
            <person name="Kenton S.M."/>
            <person name="Kim D.J."/>
            <person name="Klee K."/>
            <person name="Lai H."/>
            <person name="Lang C."/>
            <person name="Lin S."/>
            <person name="Macmil S.L."/>
            <person name="Magdelenat G."/>
            <person name="Matthews L."/>
            <person name="McCorrison J."/>
            <person name="Monaghan E.L."/>
            <person name="Mun J.H."/>
            <person name="Najar F.Z."/>
            <person name="Nicholson C."/>
            <person name="Noirot C."/>
            <person name="O'Bleness M."/>
            <person name="Paule C.R."/>
            <person name="Poulain J."/>
            <person name="Prion F."/>
            <person name="Qin B."/>
            <person name="Qu C."/>
            <person name="Retzel E.F."/>
            <person name="Riddle C."/>
            <person name="Sallet E."/>
            <person name="Samain S."/>
            <person name="Samson N."/>
            <person name="Sanders I."/>
            <person name="Saurat O."/>
            <person name="Scarpelli C."/>
            <person name="Schiex T."/>
            <person name="Segurens B."/>
            <person name="Severin A.J."/>
            <person name="Sherrier D.J."/>
            <person name="Shi R."/>
            <person name="Sims S."/>
            <person name="Singer S.R."/>
            <person name="Sinharoy S."/>
            <person name="Sterck L."/>
            <person name="Viollet A."/>
            <person name="Wang B.B."/>
            <person name="Wang K."/>
            <person name="Wang M."/>
            <person name="Wang X."/>
            <person name="Warfsmann J."/>
            <person name="Weissenbach J."/>
            <person name="White D.D."/>
            <person name="White J.D."/>
            <person name="Wiley G.B."/>
            <person name="Wincker P."/>
            <person name="Xing Y."/>
            <person name="Yang L."/>
            <person name="Yao Z."/>
            <person name="Ying F."/>
            <person name="Zhai J."/>
            <person name="Zhou L."/>
            <person name="Zuber A."/>
            <person name="Denarie J."/>
            <person name="Dixon R.A."/>
            <person name="May G.D."/>
            <person name="Schwartz D.C."/>
            <person name="Rogers J."/>
            <person name="Quetier F."/>
            <person name="Town C.D."/>
            <person name="Roe B.A."/>
        </authorList>
    </citation>
    <scope>NUCLEOTIDE SEQUENCE [LARGE SCALE GENOMIC DNA]</scope>
    <source>
        <strain evidence="2">A17</strain>
        <strain evidence="3 4">cv. Jemalong A17</strain>
    </source>
</reference>
<dbReference type="EnsemblPlants" id="AET02967">
    <property type="protein sequence ID" value="AET02967"/>
    <property type="gene ID" value="MTR_8g059570"/>
</dbReference>
<evidence type="ECO:0000313" key="4">
    <source>
        <dbReference type="Proteomes" id="UP000002051"/>
    </source>
</evidence>
<evidence type="ECO:0000313" key="3">
    <source>
        <dbReference type="EnsemblPlants" id="AET02967"/>
    </source>
</evidence>
<dbReference type="PANTHER" id="PTHR43939">
    <property type="entry name" value="COILED-COIL DOMAIN-CONTAINING PROTEIN 158"/>
    <property type="match status" value="1"/>
</dbReference>
<keyword evidence="1" id="KW-0175">Coiled coil</keyword>
<sequence length="183" mass="20926">MILASRVMKFIARHACHYPSPRELQVVARHNEQPYSPYIHLLGAHALELCTHHDGAFAQNKLLGAYALKEKEYSLKLILNKLGEIDVGGERHISDPVKRVEWVGKLCSDLHSLVASLEQETRKSKRASELLLAQLNEVQERNDSFQEELPKVTDELVDLRRKRDWAEAAKLEALSHPDFCCYC</sequence>
<keyword evidence="4" id="KW-1185">Reference proteome</keyword>
<dbReference type="STRING" id="3880.G7LCU2"/>
<accession>A0A0C3Y124</accession>
<reference evidence="3" key="3">
    <citation type="submission" date="2015-04" db="UniProtKB">
        <authorList>
            <consortium name="EnsemblPlants"/>
        </authorList>
    </citation>
    <scope>IDENTIFICATION</scope>
    <source>
        <strain evidence="3">cv. Jemalong A17</strain>
    </source>
</reference>
<reference evidence="2 4" key="2">
    <citation type="journal article" date="2014" name="BMC Genomics">
        <title>An improved genome release (version Mt4.0) for the model legume Medicago truncatula.</title>
        <authorList>
            <person name="Tang H."/>
            <person name="Krishnakumar V."/>
            <person name="Bidwell S."/>
            <person name="Rosen B."/>
            <person name="Chan A."/>
            <person name="Zhou S."/>
            <person name="Gentzbittel L."/>
            <person name="Childs K.L."/>
            <person name="Yandell M."/>
            <person name="Gundlach H."/>
            <person name="Mayer K.F."/>
            <person name="Schwartz D.C."/>
            <person name="Town C.D."/>
        </authorList>
    </citation>
    <scope>GENOME REANNOTATION</scope>
    <source>
        <strain evidence="3 4">cv. Jemalong A17</strain>
    </source>
</reference>
<evidence type="ECO:0000256" key="1">
    <source>
        <dbReference type="SAM" id="Coils"/>
    </source>
</evidence>
<dbReference type="EMBL" id="CM001224">
    <property type="protein sequence ID" value="AET02967.2"/>
    <property type="molecule type" value="Genomic_DNA"/>
</dbReference>